<proteinExistence type="predicted"/>
<organism evidence="2 3">
    <name type="scientific">Brassica campestris</name>
    <name type="common">Field mustard</name>
    <dbReference type="NCBI Taxonomy" id="3711"/>
    <lineage>
        <taxon>Eukaryota</taxon>
        <taxon>Viridiplantae</taxon>
        <taxon>Streptophyta</taxon>
        <taxon>Embryophyta</taxon>
        <taxon>Tracheophyta</taxon>
        <taxon>Spermatophyta</taxon>
        <taxon>Magnoliopsida</taxon>
        <taxon>eudicotyledons</taxon>
        <taxon>Gunneridae</taxon>
        <taxon>Pentapetalae</taxon>
        <taxon>rosids</taxon>
        <taxon>malvids</taxon>
        <taxon>Brassicales</taxon>
        <taxon>Brassicaceae</taxon>
        <taxon>Brassiceae</taxon>
        <taxon>Brassica</taxon>
    </lineage>
</organism>
<evidence type="ECO:0000313" key="3">
    <source>
        <dbReference type="Proteomes" id="UP000694005"/>
    </source>
</evidence>
<dbReference type="Gramene" id="A08p08950.2_BraZ1">
    <property type="protein sequence ID" value="A08p08950.2_BraZ1.CDS"/>
    <property type="gene ID" value="A08g08950.2_BraZ1"/>
</dbReference>
<sequence length="112" mass="13222">MFAAKNCCSCSDANSFVCDRGIMTEVSCKFVHGNKCFPSWCFVKSWPSEMYFVHFLGCFYTYLLPLFFFTKEKRLNRYFEGLCTFPLLMFGMIDNSGRFIDDAWTVIWLFPR</sequence>
<keyword evidence="1" id="KW-1133">Transmembrane helix</keyword>
<feature type="transmembrane region" description="Helical" evidence="1">
    <location>
        <begin position="51"/>
        <end position="69"/>
    </location>
</feature>
<evidence type="ECO:0000256" key="1">
    <source>
        <dbReference type="SAM" id="Phobius"/>
    </source>
</evidence>
<keyword evidence="1" id="KW-0812">Transmembrane</keyword>
<reference evidence="2 3" key="1">
    <citation type="submission" date="2021-07" db="EMBL/GenBank/DDBJ databases">
        <authorList>
            <consortium name="Genoscope - CEA"/>
            <person name="William W."/>
        </authorList>
    </citation>
    <scope>NUCLEOTIDE SEQUENCE [LARGE SCALE GENOMIC DNA]</scope>
</reference>
<dbReference type="AlphaFoldDB" id="A0A8D9HG81"/>
<evidence type="ECO:0000313" key="2">
    <source>
        <dbReference type="EMBL" id="CAG7897229.1"/>
    </source>
</evidence>
<protein>
    <submittedName>
        <fullName evidence="2">Uncharacterized protein</fullName>
    </submittedName>
</protein>
<dbReference type="Proteomes" id="UP000694005">
    <property type="component" value="Chromosome A08"/>
</dbReference>
<name>A0A8D9HG81_BRACM</name>
<gene>
    <name evidence="2" type="ORF">BRAPAZ1V2_A08P08950.2</name>
</gene>
<keyword evidence="1" id="KW-0472">Membrane</keyword>
<dbReference type="EMBL" id="LS974624">
    <property type="protein sequence ID" value="CAG7897229.1"/>
    <property type="molecule type" value="Genomic_DNA"/>
</dbReference>
<accession>A0A8D9HG81</accession>